<sequence length="315" mass="35954">MPKEKSANPVAAQRKADKRKEIAKSKKNVQEQRNEKLARRNPERLQKQIDELKELESRNQLRPKDKETLAQLERDIRGIKRAREALGDAAPKFPSHERRTERTDRGDRGDARQEQRDRRQHLGKRRRDVDGPHSDSGSDTDPEVRNIPMPRDTPPPMPRQKFHDPQIGPDGQRMPHALPTKPAVAPPPPQLVYSSAPQLRDLKKEATKFVPAAVRQKQKQVKGQGRLLEPEEIDKLEKAGYYAAQKAAEEAGEEAARMEIEVEEAEAPPGTTDVDMELQLKRFEEEMKGLDPRQEQEPSSTKRVVQLEEVDDDGD</sequence>
<feature type="region of interest" description="Disordered" evidence="1">
    <location>
        <begin position="284"/>
        <end position="315"/>
    </location>
</feature>
<feature type="compositionally biased region" description="Basic and acidic residues" evidence="1">
    <location>
        <begin position="14"/>
        <end position="46"/>
    </location>
</feature>
<dbReference type="GO" id="GO:0006396">
    <property type="term" value="P:RNA processing"/>
    <property type="evidence" value="ECO:0007669"/>
    <property type="project" value="InterPro"/>
</dbReference>
<dbReference type="EMBL" id="KB456260">
    <property type="protein sequence ID" value="EMF17588.1"/>
    <property type="molecule type" value="Genomic_DNA"/>
</dbReference>
<dbReference type="Proteomes" id="UP000016931">
    <property type="component" value="Unassembled WGS sequence"/>
</dbReference>
<feature type="region of interest" description="Disordered" evidence="1">
    <location>
        <begin position="1"/>
        <end position="46"/>
    </location>
</feature>
<dbReference type="Pfam" id="PF09429">
    <property type="entry name" value="Wbp11"/>
    <property type="match status" value="1"/>
</dbReference>
<evidence type="ECO:0000259" key="2">
    <source>
        <dbReference type="Pfam" id="PF09429"/>
    </source>
</evidence>
<dbReference type="eggNOG" id="ENOG502S9RI">
    <property type="taxonomic scope" value="Eukaryota"/>
</dbReference>
<gene>
    <name evidence="3" type="ORF">SEPMUDRAFT_146571</name>
</gene>
<reference evidence="3 4" key="1">
    <citation type="journal article" date="2012" name="PLoS Pathog.">
        <title>Diverse lifestyles and strategies of plant pathogenesis encoded in the genomes of eighteen Dothideomycetes fungi.</title>
        <authorList>
            <person name="Ohm R.A."/>
            <person name="Feau N."/>
            <person name="Henrissat B."/>
            <person name="Schoch C.L."/>
            <person name="Horwitz B.A."/>
            <person name="Barry K.W."/>
            <person name="Condon B.J."/>
            <person name="Copeland A.C."/>
            <person name="Dhillon B."/>
            <person name="Glaser F."/>
            <person name="Hesse C.N."/>
            <person name="Kosti I."/>
            <person name="LaButti K."/>
            <person name="Lindquist E.A."/>
            <person name="Lucas S."/>
            <person name="Salamov A.A."/>
            <person name="Bradshaw R.E."/>
            <person name="Ciuffetti L."/>
            <person name="Hamelin R.C."/>
            <person name="Kema G.H.J."/>
            <person name="Lawrence C."/>
            <person name="Scott J.A."/>
            <person name="Spatafora J.W."/>
            <person name="Turgeon B.G."/>
            <person name="de Wit P.J.G.M."/>
            <person name="Zhong S."/>
            <person name="Goodwin S.B."/>
            <person name="Grigoriev I.V."/>
        </authorList>
    </citation>
    <scope>NUCLEOTIDE SEQUENCE [LARGE SCALE GENOMIC DNA]</scope>
    <source>
        <strain evidence="3 4">SO2202</strain>
    </source>
</reference>
<dbReference type="STRING" id="692275.N1QN89"/>
<dbReference type="AlphaFoldDB" id="N1QN89"/>
<feature type="region of interest" description="Disordered" evidence="1">
    <location>
        <begin position="82"/>
        <end position="194"/>
    </location>
</feature>
<evidence type="ECO:0000313" key="3">
    <source>
        <dbReference type="EMBL" id="EMF17588.1"/>
    </source>
</evidence>
<feature type="compositionally biased region" description="Basic and acidic residues" evidence="1">
    <location>
        <begin position="284"/>
        <end position="296"/>
    </location>
</feature>
<feature type="domain" description="Wbp11/ELF5/Saf1 N-terminal" evidence="2">
    <location>
        <begin position="4"/>
        <end position="80"/>
    </location>
</feature>
<dbReference type="RefSeq" id="XP_016765709.1">
    <property type="nucleotide sequence ID" value="XM_016903739.1"/>
</dbReference>
<organism evidence="3 4">
    <name type="scientific">Sphaerulina musiva (strain SO2202)</name>
    <name type="common">Poplar stem canker fungus</name>
    <name type="synonym">Septoria musiva</name>
    <dbReference type="NCBI Taxonomy" id="692275"/>
    <lineage>
        <taxon>Eukaryota</taxon>
        <taxon>Fungi</taxon>
        <taxon>Dikarya</taxon>
        <taxon>Ascomycota</taxon>
        <taxon>Pezizomycotina</taxon>
        <taxon>Dothideomycetes</taxon>
        <taxon>Dothideomycetidae</taxon>
        <taxon>Mycosphaerellales</taxon>
        <taxon>Mycosphaerellaceae</taxon>
        <taxon>Sphaerulina</taxon>
    </lineage>
</organism>
<dbReference type="InterPro" id="IPR019007">
    <property type="entry name" value="Wbp11/ELF5/Saf1_N"/>
</dbReference>
<feature type="compositionally biased region" description="Basic and acidic residues" evidence="1">
    <location>
        <begin position="94"/>
        <end position="117"/>
    </location>
</feature>
<proteinExistence type="predicted"/>
<dbReference type="OMA" id="MPKERNF"/>
<evidence type="ECO:0000313" key="4">
    <source>
        <dbReference type="Proteomes" id="UP000016931"/>
    </source>
</evidence>
<evidence type="ECO:0000256" key="1">
    <source>
        <dbReference type="SAM" id="MobiDB-lite"/>
    </source>
</evidence>
<name>N1QN89_SPHMS</name>
<dbReference type="GeneID" id="27900876"/>
<protein>
    <recommendedName>
        <fullName evidence="2">Wbp11/ELF5/Saf1 N-terminal domain-containing protein</fullName>
    </recommendedName>
</protein>
<keyword evidence="4" id="KW-1185">Reference proteome</keyword>
<dbReference type="HOGENOM" id="CLU_078580_0_0_1"/>
<accession>N1QN89</accession>
<dbReference type="OrthoDB" id="5597581at2759"/>